<evidence type="ECO:0000313" key="4">
    <source>
        <dbReference type="Proteomes" id="UP000242329"/>
    </source>
</evidence>
<evidence type="ECO:0000313" key="3">
    <source>
        <dbReference type="EMBL" id="SHG58226.1"/>
    </source>
</evidence>
<proteinExistence type="predicted"/>
<name>A0A1M5KZQ9_9FIRM</name>
<dbReference type="EMBL" id="FQWY01000006">
    <property type="protein sequence ID" value="SHG58226.1"/>
    <property type="molecule type" value="Genomic_DNA"/>
</dbReference>
<dbReference type="InterPro" id="IPR021136">
    <property type="entry name" value="Flagellar_hook_control-like_C"/>
</dbReference>
<organism evidence="3 4">
    <name type="scientific">Thermosyntropha lipolytica DSM 11003</name>
    <dbReference type="NCBI Taxonomy" id="1123382"/>
    <lineage>
        <taxon>Bacteria</taxon>
        <taxon>Bacillati</taxon>
        <taxon>Bacillota</taxon>
        <taxon>Clostridia</taxon>
        <taxon>Eubacteriales</taxon>
        <taxon>Syntrophomonadaceae</taxon>
        <taxon>Thermosyntropha</taxon>
    </lineage>
</organism>
<dbReference type="STRING" id="1123382.SAMN02745221_00534"/>
<evidence type="ECO:0000256" key="1">
    <source>
        <dbReference type="SAM" id="MobiDB-lite"/>
    </source>
</evidence>
<dbReference type="Pfam" id="PF02120">
    <property type="entry name" value="Flg_hook"/>
    <property type="match status" value="1"/>
</dbReference>
<dbReference type="PANTHER" id="PTHR37533">
    <property type="entry name" value="FLAGELLAR HOOK-LENGTH CONTROL PROTEIN"/>
    <property type="match status" value="1"/>
</dbReference>
<feature type="region of interest" description="Disordered" evidence="1">
    <location>
        <begin position="204"/>
        <end position="226"/>
    </location>
</feature>
<dbReference type="Proteomes" id="UP000242329">
    <property type="component" value="Unassembled WGS sequence"/>
</dbReference>
<accession>A0A1M5KZQ9</accession>
<protein>
    <submittedName>
        <fullName evidence="3">Hook-length control protein FliK</fullName>
    </submittedName>
</protein>
<dbReference type="RefSeq" id="WP_073089630.1">
    <property type="nucleotide sequence ID" value="NZ_FQWY01000006.1"/>
</dbReference>
<dbReference type="AlphaFoldDB" id="A0A1M5KZQ9"/>
<dbReference type="CDD" id="cd17470">
    <property type="entry name" value="T3SS_Flik_C"/>
    <property type="match status" value="1"/>
</dbReference>
<dbReference type="Gene3D" id="3.30.750.140">
    <property type="match status" value="1"/>
</dbReference>
<dbReference type="InterPro" id="IPR052563">
    <property type="entry name" value="FliK"/>
</dbReference>
<dbReference type="PANTHER" id="PTHR37533:SF2">
    <property type="entry name" value="FLAGELLAR HOOK-LENGTH CONTROL PROTEIN"/>
    <property type="match status" value="1"/>
</dbReference>
<dbReference type="InterPro" id="IPR038610">
    <property type="entry name" value="FliK-like_C_sf"/>
</dbReference>
<keyword evidence="4" id="KW-1185">Reference proteome</keyword>
<feature type="compositionally biased region" description="Basic and acidic residues" evidence="1">
    <location>
        <begin position="204"/>
        <end position="214"/>
    </location>
</feature>
<evidence type="ECO:0000259" key="2">
    <source>
        <dbReference type="Pfam" id="PF02120"/>
    </source>
</evidence>
<reference evidence="4" key="1">
    <citation type="submission" date="2016-11" db="EMBL/GenBank/DDBJ databases">
        <authorList>
            <person name="Varghese N."/>
            <person name="Submissions S."/>
        </authorList>
    </citation>
    <scope>NUCLEOTIDE SEQUENCE [LARGE SCALE GENOMIC DNA]</scope>
    <source>
        <strain evidence="4">DSM 11003</strain>
    </source>
</reference>
<feature type="domain" description="Flagellar hook-length control protein-like C-terminal" evidence="2">
    <location>
        <begin position="306"/>
        <end position="384"/>
    </location>
</feature>
<sequence>MSVGLEVLLKADFKAGLRTDGSGRYTRQDEAREKKFAPILNRNLVSSKADNKREELISSDSKSSLALLNSDLPEKEVKVNELDILLCWGQIADGLLKLEQMGSLPEESRKISEYVSEKMTWAISESRSQTITLAEWVTHLEKQLAVMAEDLSLEPVVSQRIEEVIRQAVKNLLSRQEKEETANQLKLLLPEEKNSGFSVRQDGVMKAEPGEQEKSPFPVSDQTKPEKQDVKGLIYWEQMKNTGHKLALREQEQLNNDEMADGKRNFVFNGTASKSSESLRTAAFVNLPKPVPVNEKEVFAQIVRKAELLVKQNLSEMKIELKPEFLGKMTIKIAVEEGAVTARFIAENLRVKQMLESNIAALRQSLENQGLRVEKTEVNVQLNNGGMFDGSENSRQFMGQRPEFYAVRRVVNSDNSASSMGDADYALNAEEEIYDSYAGESTMSWLI</sequence>
<dbReference type="OrthoDB" id="1950002at2"/>
<gene>
    <name evidence="3" type="ORF">SAMN02745221_00534</name>
</gene>